<evidence type="ECO:0000313" key="2">
    <source>
        <dbReference type="Proteomes" id="UP001443914"/>
    </source>
</evidence>
<sequence length="164" mass="19051">MKKCEQLWVGKAHIPRRSKLPDLSKLACYSRAVEDSKRVRITRDDLCDHAWTFHFTETAPTYWINIDPYWTGEGPLLRRYFHPDGSVTADPEDKVWGGHECTYTVVTSVTVDGGITQENYVRVNRWPRMRVSRRRDWGWDLSNVIVRYSSIPDAEKDGGTGPMY</sequence>
<reference evidence="1" key="1">
    <citation type="submission" date="2024-03" db="EMBL/GenBank/DDBJ databases">
        <title>WGS assembly of Saponaria officinalis var. Norfolk2.</title>
        <authorList>
            <person name="Jenkins J."/>
            <person name="Shu S."/>
            <person name="Grimwood J."/>
            <person name="Barry K."/>
            <person name="Goodstein D."/>
            <person name="Schmutz J."/>
            <person name="Leebens-Mack J."/>
            <person name="Osbourn A."/>
        </authorList>
    </citation>
    <scope>NUCLEOTIDE SEQUENCE [LARGE SCALE GENOMIC DNA]</scope>
    <source>
        <strain evidence="1">JIC</strain>
    </source>
</reference>
<dbReference type="EMBL" id="JBDFQZ010000014">
    <property type="protein sequence ID" value="KAK9664757.1"/>
    <property type="molecule type" value="Genomic_DNA"/>
</dbReference>
<organism evidence="1 2">
    <name type="scientific">Saponaria officinalis</name>
    <name type="common">Common soapwort</name>
    <name type="synonym">Lychnis saponaria</name>
    <dbReference type="NCBI Taxonomy" id="3572"/>
    <lineage>
        <taxon>Eukaryota</taxon>
        <taxon>Viridiplantae</taxon>
        <taxon>Streptophyta</taxon>
        <taxon>Embryophyta</taxon>
        <taxon>Tracheophyta</taxon>
        <taxon>Spermatophyta</taxon>
        <taxon>Magnoliopsida</taxon>
        <taxon>eudicotyledons</taxon>
        <taxon>Gunneridae</taxon>
        <taxon>Pentapetalae</taxon>
        <taxon>Caryophyllales</taxon>
        <taxon>Caryophyllaceae</taxon>
        <taxon>Caryophylleae</taxon>
        <taxon>Saponaria</taxon>
    </lineage>
</organism>
<name>A0AAW1GJA0_SAPOF</name>
<dbReference type="Proteomes" id="UP001443914">
    <property type="component" value="Unassembled WGS sequence"/>
</dbReference>
<comment type="caution">
    <text evidence="1">The sequence shown here is derived from an EMBL/GenBank/DDBJ whole genome shotgun (WGS) entry which is preliminary data.</text>
</comment>
<gene>
    <name evidence="1" type="ORF">RND81_14G065700</name>
</gene>
<evidence type="ECO:0000313" key="1">
    <source>
        <dbReference type="EMBL" id="KAK9664757.1"/>
    </source>
</evidence>
<keyword evidence="2" id="KW-1185">Reference proteome</keyword>
<proteinExistence type="predicted"/>
<accession>A0AAW1GJA0</accession>
<protein>
    <submittedName>
        <fullName evidence="1">Uncharacterized protein</fullName>
    </submittedName>
</protein>
<dbReference type="AlphaFoldDB" id="A0AAW1GJA0"/>
<dbReference type="PANTHER" id="PTHR48218:SF3">
    <property type="entry name" value="OS07G0170800 PROTEIN"/>
    <property type="match status" value="1"/>
</dbReference>
<dbReference type="PANTHER" id="PTHR48218">
    <property type="entry name" value="F-BOX DOMAIN CONTAINING PROTEIN"/>
    <property type="match status" value="1"/>
</dbReference>